<dbReference type="EMBL" id="CM041535">
    <property type="protein sequence ID" value="KAI3372251.1"/>
    <property type="molecule type" value="Genomic_DNA"/>
</dbReference>
<proteinExistence type="predicted"/>
<organism evidence="1 2">
    <name type="scientific">Scortum barcoo</name>
    <name type="common">barcoo grunter</name>
    <dbReference type="NCBI Taxonomy" id="214431"/>
    <lineage>
        <taxon>Eukaryota</taxon>
        <taxon>Metazoa</taxon>
        <taxon>Chordata</taxon>
        <taxon>Craniata</taxon>
        <taxon>Vertebrata</taxon>
        <taxon>Euteleostomi</taxon>
        <taxon>Actinopterygii</taxon>
        <taxon>Neopterygii</taxon>
        <taxon>Teleostei</taxon>
        <taxon>Neoteleostei</taxon>
        <taxon>Acanthomorphata</taxon>
        <taxon>Eupercaria</taxon>
        <taxon>Centrarchiformes</taxon>
        <taxon>Terapontoidei</taxon>
        <taxon>Terapontidae</taxon>
        <taxon>Scortum</taxon>
    </lineage>
</organism>
<gene>
    <name evidence="1" type="ORF">L3Q82_022754</name>
</gene>
<keyword evidence="2" id="KW-1185">Reference proteome</keyword>
<accession>A0ACB8WWP8</accession>
<evidence type="ECO:0000313" key="2">
    <source>
        <dbReference type="Proteomes" id="UP000831701"/>
    </source>
</evidence>
<name>A0ACB8WWP8_9TELE</name>
<sequence length="3948" mass="433204">MEKTPAAAGEKEEGVTLQLSSTTTKMSAASTPVSRVRAEWTSSLKNKGLSPASCSTPLLAAFPGNDDEQERRQRRRSRVIDLQAANDSSFNDSAAHSASGTPAAVPKLSNAQISEHYSTCIKLSTENKITTKNAFGLHLIDYMADILKQKDSELTNFKVAAGTLDASTKIYAVRVDAVHADAYRVLGGLGAETKPGEGPKEEEKDDGVEGEVTTKQPKKKRPPKKTVEQNLSNINSAESERKCEVDPMFQRMASSFDESSTAGVFLSVLFSQNSRCELLFPSHMTLLESSPSYSPPPPQGVPASPFMAGLQRSQEKSAICPSLQDFSFTSWNPEQTMNQLLEKMKQGEHVFDVNAEPEPEEDDCPDFDADYEDGLGDCEEGSKEQKEGCEASGSGRGRDVIPIGEGDIATMCLQLSSQPREYSYFSPRTMATWAGPGYWQFKPKHKLDHLPDKETRKRKPKKTFEIDFSDDVNFDTYFRTTRAATTNSKSALSASNKKTTLPADFQFPPETLSQLSLKPSSSLSQEGQKRLSGELGEGIGDYDYNNANDTANFCPGLEGGDSDDDVEGFAGSDDTQPSGDSIPPPSQDLEGISTYGEGDLVPEPHRVNKIEINYAKTAKKMDMKRLKNSMWTLLTNSPEKPTEEVPAVEKAEVCGEKAFSETTKTLLQRLPNTMAQNLSVPLAFVALLHLANEKNLELVKEHGGIRAEPEPKDKVQALKDQVDGVKNIMTENVDRILARGERLDDLMDKSEDLQAGAQHFKQTSQKVARTYWWKNVKLIVVIVVVVLIIVLIIILLATGVIPENGKSRLQQAQDDVEEVKVIMMDNLNKADERAGKLEELEDRADVLLERLSRNLNLIKTEASPEKSAEWKEQGPCDKHLRSASYQVICWYNKLAKGGDRGHSYKDKKAPHNAWGIPPQAQNAEAVHQTKTGRRGRGLVSVRATIRMKQQRSTNTLKKFATNVTTASVKERKEIFRDLKKCITGKELPEPAIKGLCKLFCLTPHRYRDAASRRELLSVIGQLAESQPDILVTSLLHSLLNSGVISKNGEPSKCTGSAAFIGLSWTCLLVPSVFSAPEKREGPIWKKMVEVQSLLVAEVVGGAKNTAQKSSLKNLSHLWEQNPGLVDQYISTLLSLDQSPTTLAMLGVCLDVCTAQKDKATIEKHKSALLDLYIKSVLMSKMKPQQHILDKSGSLLRHVSHSEFKELLLPAMQKTMLRSPENAMQTISCLLSSVTLDLSQYAMDIGKAIASQLKANNAQLMEEAVQAMQNLAQQCSDPTAVQDIVTHLFKILGGSEGKLTVVAQKMSVLSGIASCSHHAVSGTSSQTLSSAVTVMFIPYLQQEVHEGTLTHAVSVLSQWSSRLTVEVPTALLDWLKKAFTLKTSTSLVRHAYLQAMLGAFRGDTMAQASDLVPLLLQTVEKAVAQNSQHALLAEGVAASVLLSRMALLESQTEAKFSSFWNVILDEKKPLFTTEKFLSQASEETLLTVLQLCERLFLDHAHRLNTSKSQMYHHATVAVLLSRSWRVRKRAQQTVRKLLSSLGGSSLAHGLLGELRVVINKHKLLPQDVLVSESGDLTELGRSYVPPRVLLDALCVVCSSASQWGDPTEAENLAKEILIVTHHPSIVAARHGLWPVLLLSMNIKAEEFIEKNLEAILPHLLEVKADNQVVKNAVGALSGLSSNKLLPRVISHVTEGLSRPALLNVTREEYAIMQTPEGELYDKSIIQSAQKESTKKVNMKRENKAYSYKEQIIELELQEELKKKKGIKEEVQLTSKQKEMMQIQLEKETAIRKRLQGLDVEIRSLVGLLEAALIERPPQITRELPAVLQVLMPLLQSPLAAPRIQQVFLDIGVCLMPKHLHSLGTWLILVLLCIDRHSIRICSHLYFSLPAELVGHVTLRLLKPECELNEAWGQEDLDTAAHRTILLLHNHTVPQREAKTDIAPLSAPAFSFCFPLLNAMLRESSGSTEESENLMTKALQVIIEHSQLRANTDSDDLIIDENGPELLPRVNMLLLLTRVISTATPRVQVLASQCLTALCASAGGGDGCTVAEQPEIDVLLNALLSPCFSVRDAALRGLVEMEFALPTDSTEASGLSLLRRLWVARFDVEEEGRALAEKLWESLGLELVPELCSLLIGDVTNHEEAVRSAAADALSSAVSQYRDQSATVLGQLTELYHQKLYRPPPVLDALGRVISESPPDQWEARCGIALALNKLSQYLNESQVTPLFLFFVPDALNDRHTEVRRCMLDAALSALNTHGKDNVSSLLPVFEEFLKNAPQDASYDSVRQSVVILMGSLAKHLDKNDPKVKPIVAKLITALSTPSQQVQESVASCLPPLVPAIKEDAAGIVRNLLQLLLESDKYAERKGAAYGLAGLVKGLGILALKQQDIMTTLTDAIQDKKNFRRREGALFAFEMLCNMLGKLFEPYVVHVLPHLLLCFGDGNQYVREAADDCAKAVMRNLSAHGVKLVLPSLLVALEEESWRTKAGSVELLGAMAFCAPKQLSSCLPSIVPKLTEVLTDSHVKVQKAGQQALRQIGSVIRNPEILAITPILLDALTDPSKKTQTCLQTLLDTKFVHFIDAPSLALIMPIVQRAFQDRSTDTRKMAAQIIGNMYSLTDQKDLSPYLPSVIPGLKASLLDPVPEVRTVSAKALGAMVKGMGESCFDDLLPWLMETLASEQSSVDRSGAAQGLAEVMAGLGVEKLDKLMPDVVQTASKVDIASHVRDGYIMMFIYLPLTFGDKFTPYVGPIIPCILKALADENEYVRDTALRAGQRIISMYAETAIALLLPELEQGLFDDLWRIRFSSVQLLGDLLFHISGVTGKMTTETASEDDNFGTAASNKAIIGALGAERRNRVLSGLYMGRSDTQLVVRQASLHVWKIVVSNTPRTLREILPTLFTLLLGFLASTCPDKRTIAARTLGDLVRKLGEKILPEIIPILEEGLRSDKSDERQGVCIGLSEIMKSTSRDAVLVFSESLVPTVRKALCDPLEEVREAAAKTFEQLHATIGHQALDDILPSLLKQLDDEETAGFALDGLKQVMAVKSRSVLPYLVPKLTAPPVNTRVLAFLSAVAGDALTRHLGVILPALLSSLKGKLGTEDEAQELCSCQTVILSVEDEVGQRIIIEDLLEATRGTDAGIRQAAVTILNAYFARTRLDYSAHTRTLLSGLIRLLNDSNPEVLAQSWETINSITKKLDASSQLALIDDLHRDIRSAAADVKGQHLPGFCLPKKGVTCILPVLREGVLTGSPEQKEEAAKALGGVIKLTSAEALRPSVINITGPLIRILGDRFAWTVKTALLETLTLLLAKVGIALKPFLPQLQTTFLKALQDSSRAVRLRAAEALGQLVSIHTKVDPLFTEQLSAIRNAEDSGVRETMLQALRFVIQGAGSKVDPTIRKNITTTLLGMLGHDEDATRMASAGCVGELCAFLSEEELKSVLLQHILADVSGVDWMVRHGRSLAMAIAVKSAPEKLCEKEYCDTVTETILANATADRIPIATSGIRAMGYLMRHHLKTEGGSCVSQRVITQFVKCLQNQSSDIRLVSERVLWWVFRDPATPSMEASLIKPLLKSLLDNTKDKNTSVRAQSEHTIVNLLRLRQGEETMQSVTAILDSASNDLLSECHRRSLKKIASLPDSNEEIDDTILTGMGRRGCSRSLRSEAGSELGAAPPEKEAEFPAVCSGGRGLLTPRNPENNAAGSGGSQFLASPRGPDSAPEHYEPRGPDSAPSTEAAQGGGEPPAAGMARDYDYLFKLLIIGDSGVGKSSLLLRFADNTFSGVWFYLSYSGSYITTIGVDFKIRTVEINGEKVKLQIWDTAGQERFRTITSTYYRGTHGVIVVYDVTSAESFVNVKRWLHEINQNCDDVCRILVGNKNDDPNSKVVETTDARKFAEQMGINLFETSAKENINVEEMFNCITELVLRAKKEVLAKQQQQQQNDVVKLTRNSKRKKKCC</sequence>
<dbReference type="Proteomes" id="UP000831701">
    <property type="component" value="Chromosome 5"/>
</dbReference>
<comment type="caution">
    <text evidence="1">The sequence shown here is derived from an EMBL/GenBank/DDBJ whole genome shotgun (WGS) entry which is preliminary data.</text>
</comment>
<reference evidence="1" key="1">
    <citation type="submission" date="2022-04" db="EMBL/GenBank/DDBJ databases">
        <title>Jade perch genome.</title>
        <authorList>
            <person name="Chao B."/>
        </authorList>
    </citation>
    <scope>NUCLEOTIDE SEQUENCE</scope>
    <source>
        <strain evidence="1">CB-2022</strain>
    </source>
</reference>
<evidence type="ECO:0000313" key="1">
    <source>
        <dbReference type="EMBL" id="KAI3372251.1"/>
    </source>
</evidence>
<protein>
    <submittedName>
        <fullName evidence="1">Uncharacterized protein</fullName>
    </submittedName>
</protein>